<keyword evidence="1" id="KW-0472">Membrane</keyword>
<keyword evidence="1" id="KW-1133">Transmembrane helix</keyword>
<dbReference type="PANTHER" id="PTHR38457">
    <property type="entry name" value="REGULATOR ABRB-RELATED"/>
    <property type="match status" value="1"/>
</dbReference>
<feature type="transmembrane region" description="Helical" evidence="1">
    <location>
        <begin position="225"/>
        <end position="242"/>
    </location>
</feature>
<dbReference type="PIRSF" id="PIRSF038991">
    <property type="entry name" value="Protein_AbrB"/>
    <property type="match status" value="1"/>
</dbReference>
<feature type="transmembrane region" description="Helical" evidence="1">
    <location>
        <begin position="100"/>
        <end position="121"/>
    </location>
</feature>
<dbReference type="Pfam" id="PF05145">
    <property type="entry name" value="AbrB"/>
    <property type="match status" value="1"/>
</dbReference>
<comment type="caution">
    <text evidence="2">The sequence shown here is derived from an EMBL/GenBank/DDBJ whole genome shotgun (WGS) entry which is preliminary data.</text>
</comment>
<proteinExistence type="predicted"/>
<keyword evidence="3" id="KW-1185">Reference proteome</keyword>
<dbReference type="InterPro" id="IPR017516">
    <property type="entry name" value="AbrB_dup"/>
</dbReference>
<keyword evidence="2" id="KW-0560">Oxidoreductase</keyword>
<dbReference type="RefSeq" id="WP_229836425.1">
    <property type="nucleotide sequence ID" value="NZ_BMZS01000002.1"/>
</dbReference>
<evidence type="ECO:0000256" key="1">
    <source>
        <dbReference type="SAM" id="Phobius"/>
    </source>
</evidence>
<accession>A0A918XQ77</accession>
<organism evidence="2 3">
    <name type="scientific">Thalassobaculum fulvum</name>
    <dbReference type="NCBI Taxonomy" id="1633335"/>
    <lineage>
        <taxon>Bacteria</taxon>
        <taxon>Pseudomonadati</taxon>
        <taxon>Pseudomonadota</taxon>
        <taxon>Alphaproteobacteria</taxon>
        <taxon>Rhodospirillales</taxon>
        <taxon>Thalassobaculaceae</taxon>
        <taxon>Thalassobaculum</taxon>
    </lineage>
</organism>
<feature type="transmembrane region" description="Helical" evidence="1">
    <location>
        <begin position="248"/>
        <end position="265"/>
    </location>
</feature>
<dbReference type="EMBL" id="BMZS01000002">
    <property type="protein sequence ID" value="GHD43987.1"/>
    <property type="molecule type" value="Genomic_DNA"/>
</dbReference>
<name>A0A918XQ77_9PROT</name>
<gene>
    <name evidence="2" type="ORF">GCM10017083_10780</name>
</gene>
<feature type="transmembrane region" description="Helical" evidence="1">
    <location>
        <begin position="133"/>
        <end position="151"/>
    </location>
</feature>
<feature type="transmembrane region" description="Helical" evidence="1">
    <location>
        <begin position="163"/>
        <end position="180"/>
    </location>
</feature>
<feature type="transmembrane region" description="Helical" evidence="1">
    <location>
        <begin position="277"/>
        <end position="304"/>
    </location>
</feature>
<reference evidence="2" key="2">
    <citation type="submission" date="2020-09" db="EMBL/GenBank/DDBJ databases">
        <authorList>
            <person name="Sun Q."/>
            <person name="Kim S."/>
        </authorList>
    </citation>
    <scope>NUCLEOTIDE SEQUENCE</scope>
    <source>
        <strain evidence="2">KCTC 42651</strain>
    </source>
</reference>
<feature type="transmembrane region" description="Helical" evidence="1">
    <location>
        <begin position="22"/>
        <end position="39"/>
    </location>
</feature>
<reference evidence="2" key="1">
    <citation type="journal article" date="2014" name="Int. J. Syst. Evol. Microbiol.">
        <title>Complete genome sequence of Corynebacterium casei LMG S-19264T (=DSM 44701T), isolated from a smear-ripened cheese.</title>
        <authorList>
            <consortium name="US DOE Joint Genome Institute (JGI-PGF)"/>
            <person name="Walter F."/>
            <person name="Albersmeier A."/>
            <person name="Kalinowski J."/>
            <person name="Ruckert C."/>
        </authorList>
    </citation>
    <scope>NUCLEOTIDE SEQUENCE</scope>
    <source>
        <strain evidence="2">KCTC 42651</strain>
    </source>
</reference>
<evidence type="ECO:0000313" key="2">
    <source>
        <dbReference type="EMBL" id="GHD43987.1"/>
    </source>
</evidence>
<keyword evidence="2" id="KW-0503">Monooxygenase</keyword>
<feature type="transmembrane region" description="Helical" evidence="1">
    <location>
        <begin position="70"/>
        <end position="88"/>
    </location>
</feature>
<keyword evidence="1" id="KW-0812">Transmembrane</keyword>
<evidence type="ECO:0000313" key="3">
    <source>
        <dbReference type="Proteomes" id="UP000630353"/>
    </source>
</evidence>
<sequence>MAPSDPAPDDAASGPLDGRPAAVRWAALLTLSAVLVVLLELVHLPAALLLGPMIAGILVATAGGPVRVPAVPFYIAQGVIGCMIARGIPVEILGEIARDWPLFLLGVGWAIAASVVLGWLLTRWRILPGTTAVWGFSPGAATTMTLLSEAYGADMRLVAFMQYLRVLCVVLVASLVARLSTDGAGGGPPVDWFPAIDWPAFAATGATAAVGIAVALRLKVPAGPLLLPLAIGVVLQDAGWLTIELPPWLLAVSYALVGWVIGLKFTRPILRHAARALPRVLASIFALIALCGAFAAALVVFAGVDPLTAYLATSPGGADSAAIIAASSNVDLPFVMAMQTARVIIVILTGPSLARFIARRTGVAPAVRP</sequence>
<dbReference type="Proteomes" id="UP000630353">
    <property type="component" value="Unassembled WGS sequence"/>
</dbReference>
<dbReference type="GO" id="GO:0004497">
    <property type="term" value="F:monooxygenase activity"/>
    <property type="evidence" value="ECO:0007669"/>
    <property type="project" value="UniProtKB-KW"/>
</dbReference>
<dbReference type="NCBIfam" id="TIGR03082">
    <property type="entry name" value="Gneg_AbrB_dup"/>
    <property type="match status" value="2"/>
</dbReference>
<dbReference type="GO" id="GO:0010468">
    <property type="term" value="P:regulation of gene expression"/>
    <property type="evidence" value="ECO:0007669"/>
    <property type="project" value="InterPro"/>
</dbReference>
<dbReference type="PANTHER" id="PTHR38457:SF1">
    <property type="entry name" value="REGULATOR ABRB-RELATED"/>
    <property type="match status" value="1"/>
</dbReference>
<protein>
    <submittedName>
        <fullName evidence="2">Ammonia monooxygenase</fullName>
    </submittedName>
</protein>
<dbReference type="InterPro" id="IPR007820">
    <property type="entry name" value="AbrB_fam"/>
</dbReference>
<feature type="transmembrane region" description="Helical" evidence="1">
    <location>
        <begin position="46"/>
        <end position="64"/>
    </location>
</feature>
<dbReference type="AlphaFoldDB" id="A0A918XQ77"/>
<dbReference type="GO" id="GO:0016020">
    <property type="term" value="C:membrane"/>
    <property type="evidence" value="ECO:0007669"/>
    <property type="project" value="InterPro"/>
</dbReference>
<feature type="transmembrane region" description="Helical" evidence="1">
    <location>
        <begin position="340"/>
        <end position="358"/>
    </location>
</feature>
<feature type="transmembrane region" description="Helical" evidence="1">
    <location>
        <begin position="200"/>
        <end position="218"/>
    </location>
</feature>